<proteinExistence type="predicted"/>
<gene>
    <name evidence="2" type="ORF">ACFO8Q_09425</name>
</gene>
<organism evidence="2 3">
    <name type="scientific">Effusibacillus consociatus</name>
    <dbReference type="NCBI Taxonomy" id="1117041"/>
    <lineage>
        <taxon>Bacteria</taxon>
        <taxon>Bacillati</taxon>
        <taxon>Bacillota</taxon>
        <taxon>Bacilli</taxon>
        <taxon>Bacillales</taxon>
        <taxon>Alicyclobacillaceae</taxon>
        <taxon>Effusibacillus</taxon>
    </lineage>
</organism>
<accession>A0ABV9PZW0</accession>
<dbReference type="InterPro" id="IPR001296">
    <property type="entry name" value="Glyco_trans_1"/>
</dbReference>
<dbReference type="PANTHER" id="PTHR12526:SF635">
    <property type="entry name" value="GLYCOSYL TRANSFERASE GROUP 1"/>
    <property type="match status" value="1"/>
</dbReference>
<dbReference type="Gene3D" id="3.40.50.2000">
    <property type="entry name" value="Glycogen Phosphorylase B"/>
    <property type="match status" value="2"/>
</dbReference>
<evidence type="ECO:0000259" key="1">
    <source>
        <dbReference type="Pfam" id="PF00534"/>
    </source>
</evidence>
<reference evidence="3" key="1">
    <citation type="journal article" date="2019" name="Int. J. Syst. Evol. Microbiol.">
        <title>The Global Catalogue of Microorganisms (GCM) 10K type strain sequencing project: providing services to taxonomists for standard genome sequencing and annotation.</title>
        <authorList>
            <consortium name="The Broad Institute Genomics Platform"/>
            <consortium name="The Broad Institute Genome Sequencing Center for Infectious Disease"/>
            <person name="Wu L."/>
            <person name="Ma J."/>
        </authorList>
    </citation>
    <scope>NUCLEOTIDE SEQUENCE [LARGE SCALE GENOMIC DNA]</scope>
    <source>
        <strain evidence="3">WYCCWR 12678</strain>
    </source>
</reference>
<name>A0ABV9PZW0_9BACL</name>
<sequence length="349" mass="40122">MRIAIATVQVPFEFGGAEFLAVNLKKQLTDRGHEAEIVTIPFKWYPSESLINSIRIARLLDLSEMKGKPIDLLIGLKFPIYYAKHENKVLWLLHQHREAYELWGTEYDGLNKIPGGNKLRKLIMSYDTQYITECKKVYTISATVSERLKRYNGIDSTPLYHPPFGAEKFRSEDVGDYVFCPGRLEELKRQHILVEALRHTKTPVKVLLAGKGKQHYRDRLRSLIETYSLHEKVHLLGWIPEEQKIHYYANALAVYYGPYQEDYGYVTMEAFLSGKPVLTHVDSGGPLEFVTDNDNGFVLEADPIAVAEKLDFLYKNKEIAKNMGMNGMSLIKGLNMNWEFVIEKLTKSN</sequence>
<keyword evidence="2" id="KW-0328">Glycosyltransferase</keyword>
<dbReference type="CDD" id="cd03801">
    <property type="entry name" value="GT4_PimA-like"/>
    <property type="match status" value="1"/>
</dbReference>
<dbReference type="EC" id="2.4.-.-" evidence="2"/>
<dbReference type="EMBL" id="JBHSHC010000073">
    <property type="protein sequence ID" value="MFC4767580.1"/>
    <property type="molecule type" value="Genomic_DNA"/>
</dbReference>
<keyword evidence="3" id="KW-1185">Reference proteome</keyword>
<protein>
    <submittedName>
        <fullName evidence="2">Glycosyltransferase family 4 protein</fullName>
        <ecNumber evidence="2">2.4.-.-</ecNumber>
    </submittedName>
</protein>
<keyword evidence="2" id="KW-0808">Transferase</keyword>
<dbReference type="GO" id="GO:0016757">
    <property type="term" value="F:glycosyltransferase activity"/>
    <property type="evidence" value="ECO:0007669"/>
    <property type="project" value="UniProtKB-KW"/>
</dbReference>
<evidence type="ECO:0000313" key="3">
    <source>
        <dbReference type="Proteomes" id="UP001596002"/>
    </source>
</evidence>
<feature type="domain" description="Glycosyl transferase family 1" evidence="1">
    <location>
        <begin position="175"/>
        <end position="327"/>
    </location>
</feature>
<evidence type="ECO:0000313" key="2">
    <source>
        <dbReference type="EMBL" id="MFC4767580.1"/>
    </source>
</evidence>
<dbReference type="PANTHER" id="PTHR12526">
    <property type="entry name" value="GLYCOSYLTRANSFERASE"/>
    <property type="match status" value="1"/>
</dbReference>
<dbReference type="Proteomes" id="UP001596002">
    <property type="component" value="Unassembled WGS sequence"/>
</dbReference>
<dbReference type="Pfam" id="PF00534">
    <property type="entry name" value="Glycos_transf_1"/>
    <property type="match status" value="1"/>
</dbReference>
<comment type="caution">
    <text evidence="2">The sequence shown here is derived from an EMBL/GenBank/DDBJ whole genome shotgun (WGS) entry which is preliminary data.</text>
</comment>
<dbReference type="SUPFAM" id="SSF53756">
    <property type="entry name" value="UDP-Glycosyltransferase/glycogen phosphorylase"/>
    <property type="match status" value="1"/>
</dbReference>
<dbReference type="RefSeq" id="WP_380025503.1">
    <property type="nucleotide sequence ID" value="NZ_JBHSHC010000073.1"/>
</dbReference>